<sequence>MSESRHRPQRAQSLADKRRIYGTYIDSSNLGTELGQIDRTRASLQQHTEFVLGNIQRQDWGGMTTGDFAHTFTGFLGGSLLVTEQTRHLGEQFAGRNAQLQSRSASTYNTLVAFADTYAPFWMTHDRTQTVREIIEDQGAPLWLGKDPVSQGKEISMYDILVSLGNSMAASPRSLDATEYRFVGSLLANMFDIEALCLRDWLADEVEDMRSFLSCSETVSLAFATTTKDINEQARRTNTISGGRNRHRLRAVLGLNTFVTDTLLALRDISDPRNIVAIDFLHALAMDPGNRVVGLNPLANNSLNSMGVLARVGTINRD</sequence>
<reference evidence="1" key="1">
    <citation type="submission" date="2020-04" db="EMBL/GenBank/DDBJ databases">
        <authorList>
            <person name="Zhang T."/>
        </authorList>
    </citation>
    <scope>NUCLEOTIDE SEQUENCE</scope>
    <source>
        <strain evidence="1">HKST-UBA14</strain>
    </source>
</reference>
<comment type="caution">
    <text evidence="1">The sequence shown here is derived from an EMBL/GenBank/DDBJ whole genome shotgun (WGS) entry which is preliminary data.</text>
</comment>
<proteinExistence type="predicted"/>
<gene>
    <name evidence="1" type="ORF">KC909_06490</name>
</gene>
<name>A0A955RJI7_9BACT</name>
<dbReference type="AlphaFoldDB" id="A0A955RJI7"/>
<reference evidence="1" key="2">
    <citation type="journal article" date="2021" name="Microbiome">
        <title>Successional dynamics and alternative stable states in a saline activated sludge microbial community over 9 years.</title>
        <authorList>
            <person name="Wang Y."/>
            <person name="Ye J."/>
            <person name="Ju F."/>
            <person name="Liu L."/>
            <person name="Boyd J.A."/>
            <person name="Deng Y."/>
            <person name="Parks D.H."/>
            <person name="Jiang X."/>
            <person name="Yin X."/>
            <person name="Woodcroft B.J."/>
            <person name="Tyson G.W."/>
            <person name="Hugenholtz P."/>
            <person name="Polz M.F."/>
            <person name="Zhang T."/>
        </authorList>
    </citation>
    <scope>NUCLEOTIDE SEQUENCE</scope>
    <source>
        <strain evidence="1">HKST-UBA14</strain>
    </source>
</reference>
<evidence type="ECO:0000313" key="2">
    <source>
        <dbReference type="Proteomes" id="UP000783287"/>
    </source>
</evidence>
<dbReference type="Proteomes" id="UP000783287">
    <property type="component" value="Unassembled WGS sequence"/>
</dbReference>
<protein>
    <submittedName>
        <fullName evidence="1">Uncharacterized protein</fullName>
    </submittedName>
</protein>
<feature type="non-terminal residue" evidence="1">
    <location>
        <position position="318"/>
    </location>
</feature>
<dbReference type="EMBL" id="JAGQLK010000199">
    <property type="protein sequence ID" value="MCA9383981.1"/>
    <property type="molecule type" value="Genomic_DNA"/>
</dbReference>
<organism evidence="1 2">
    <name type="scientific">Candidatus Dojkabacteria bacterium</name>
    <dbReference type="NCBI Taxonomy" id="2099670"/>
    <lineage>
        <taxon>Bacteria</taxon>
        <taxon>Candidatus Dojkabacteria</taxon>
    </lineage>
</organism>
<evidence type="ECO:0000313" key="1">
    <source>
        <dbReference type="EMBL" id="MCA9383981.1"/>
    </source>
</evidence>
<accession>A0A955RJI7</accession>